<accession>A0A0W0ZHU7</accession>
<evidence type="ECO:0000313" key="2">
    <source>
        <dbReference type="EMBL" id="KTD68642.1"/>
    </source>
</evidence>
<proteinExistence type="predicted"/>
<keyword evidence="1" id="KW-0175">Coiled coil</keyword>
<dbReference type="AlphaFoldDB" id="A0A0W0ZHU7"/>
<keyword evidence="3" id="KW-1185">Reference proteome</keyword>
<dbReference type="Proteomes" id="UP000054926">
    <property type="component" value="Unassembled WGS sequence"/>
</dbReference>
<dbReference type="RefSeq" id="WP_058510717.1">
    <property type="nucleotide sequence ID" value="NZ_LNYY01000019.1"/>
</dbReference>
<sequence>MKNNQLRLIYTNPIEISAEQALLQQLKELAEIGFNEDLKQFIKSNKDNIKLYTSTRFDASKYNKKYLDFIKAMILALSSAENDIDTIIIRKKHSLNQHYARQRQTKSEYVSIKDIQENSTLVENVTTRLHAFREKLVVIRNQQLILQAKSLVKLTYDDFVANQRNLTHIQGDYLSLLSSSKASLESFAEYGQNLDRLFGEKLASTLKKQLAVRKRIMGGILEECTATSAEEAIRSEQSELNKLIKNFESIMEQAAELRKLTALLKQIKSIEGLVIKKADELIPSDADQLEKFIQFIADKEHEVQDIKNGINGNSELHQQSIRAIEQLEHSLQQKKAQALSFLQQIRNKRSEAQQIIIEDSQAHVSVPDLPPIISAPKIEEVPIVKTEEVPAAKKERLQEAISLIRTYRKTIENEQDCFTVRFFHQSRNQAKIDYCKLLEKELNLQISSLNFESNLLLIINEAHEKVTNNFSAKKEITIGGSYFGTSRMLSLQRLIGIDDAWEAGHSKFLIFSTQSDFHGLKTSGIVSESKWNVVKKFYCEEDNSNEEYQNLKNQVFPSKTASNLQSDPPSPV</sequence>
<gene>
    <name evidence="2" type="ORF">Lste_1800</name>
</gene>
<organism evidence="2 3">
    <name type="scientific">Legionella steelei</name>
    <dbReference type="NCBI Taxonomy" id="947033"/>
    <lineage>
        <taxon>Bacteria</taxon>
        <taxon>Pseudomonadati</taxon>
        <taxon>Pseudomonadota</taxon>
        <taxon>Gammaproteobacteria</taxon>
        <taxon>Legionellales</taxon>
        <taxon>Legionellaceae</taxon>
        <taxon>Legionella</taxon>
    </lineage>
</organism>
<dbReference type="PATRIC" id="fig|947033.5.peg.1901"/>
<protein>
    <submittedName>
        <fullName evidence="2">Uncharacterized protein</fullName>
    </submittedName>
</protein>
<reference evidence="2 3" key="1">
    <citation type="submission" date="2015-11" db="EMBL/GenBank/DDBJ databases">
        <title>Genomic analysis of 38 Legionella species identifies large and diverse effector repertoires.</title>
        <authorList>
            <person name="Burstein D."/>
            <person name="Amaro F."/>
            <person name="Zusman T."/>
            <person name="Lifshitz Z."/>
            <person name="Cohen O."/>
            <person name="Gilbert J.A."/>
            <person name="Pupko T."/>
            <person name="Shuman H.A."/>
            <person name="Segal G."/>
        </authorList>
    </citation>
    <scope>NUCLEOTIDE SEQUENCE [LARGE SCALE GENOMIC DNA]</scope>
    <source>
        <strain evidence="2 3">IMVS3376</strain>
    </source>
</reference>
<evidence type="ECO:0000313" key="3">
    <source>
        <dbReference type="Proteomes" id="UP000054926"/>
    </source>
</evidence>
<feature type="coiled-coil region" evidence="1">
    <location>
        <begin position="226"/>
        <end position="260"/>
    </location>
</feature>
<evidence type="ECO:0000256" key="1">
    <source>
        <dbReference type="SAM" id="Coils"/>
    </source>
</evidence>
<dbReference type="OrthoDB" id="5638605at2"/>
<comment type="caution">
    <text evidence="2">The sequence shown here is derived from an EMBL/GenBank/DDBJ whole genome shotgun (WGS) entry which is preliminary data.</text>
</comment>
<feature type="coiled-coil region" evidence="1">
    <location>
        <begin position="317"/>
        <end position="344"/>
    </location>
</feature>
<name>A0A0W0ZHU7_9GAMM</name>
<dbReference type="EMBL" id="LNYY01000019">
    <property type="protein sequence ID" value="KTD68642.1"/>
    <property type="molecule type" value="Genomic_DNA"/>
</dbReference>